<evidence type="ECO:0000259" key="2">
    <source>
        <dbReference type="Pfam" id="PF13581"/>
    </source>
</evidence>
<protein>
    <submittedName>
        <fullName evidence="3">ATP-binding protein</fullName>
    </submittedName>
</protein>
<dbReference type="Proteomes" id="UP000031501">
    <property type="component" value="Chromosome"/>
</dbReference>
<dbReference type="KEGG" id="splu:LK06_009005"/>
<evidence type="ECO:0000256" key="1">
    <source>
        <dbReference type="ARBA" id="ARBA00022527"/>
    </source>
</evidence>
<keyword evidence="3" id="KW-0547">Nucleotide-binding</keyword>
<dbReference type="AlphaFoldDB" id="A0A221NXV7"/>
<dbReference type="GO" id="GO:0005524">
    <property type="term" value="F:ATP binding"/>
    <property type="evidence" value="ECO:0007669"/>
    <property type="project" value="UniProtKB-KW"/>
</dbReference>
<dbReference type="SUPFAM" id="SSF55874">
    <property type="entry name" value="ATPase domain of HSP90 chaperone/DNA topoisomerase II/histidine kinase"/>
    <property type="match status" value="1"/>
</dbReference>
<dbReference type="EMBL" id="CP022433">
    <property type="protein sequence ID" value="ASN24345.1"/>
    <property type="molecule type" value="Genomic_DNA"/>
</dbReference>
<keyword evidence="1" id="KW-0723">Serine/threonine-protein kinase</keyword>
<dbReference type="STRING" id="1355015.LK06_009005"/>
<dbReference type="InterPro" id="IPR036890">
    <property type="entry name" value="HATPase_C_sf"/>
</dbReference>
<dbReference type="GO" id="GO:0004674">
    <property type="term" value="F:protein serine/threonine kinase activity"/>
    <property type="evidence" value="ECO:0007669"/>
    <property type="project" value="UniProtKB-KW"/>
</dbReference>
<feature type="domain" description="Histidine kinase/HSP90-like ATPase" evidence="2">
    <location>
        <begin position="47"/>
        <end position="159"/>
    </location>
</feature>
<reference evidence="3 4" key="1">
    <citation type="submission" date="2017-07" db="EMBL/GenBank/DDBJ databases">
        <title>Genome sequence of Streptomyces pluripotens MUSC 137T.</title>
        <authorList>
            <person name="Ser H.-L."/>
            <person name="Lee L.-H."/>
        </authorList>
    </citation>
    <scope>NUCLEOTIDE SEQUENCE [LARGE SCALE GENOMIC DNA]</scope>
    <source>
        <strain evidence="3 4">MUSC 137</strain>
    </source>
</reference>
<dbReference type="PANTHER" id="PTHR35526">
    <property type="entry name" value="ANTI-SIGMA-F FACTOR RSBW-RELATED"/>
    <property type="match status" value="1"/>
</dbReference>
<accession>A0A221NXV7</accession>
<dbReference type="InterPro" id="IPR003594">
    <property type="entry name" value="HATPase_dom"/>
</dbReference>
<dbReference type="OrthoDB" id="4321117at2"/>
<sequence length="170" mass="18639">MRYHRSQFVEAAAPLVRPRLPDGAPAVRTALPGEPAPEPTCQALLALPAAEDQVHRTRDFTSRVLDHWCVASDDRESAVLIVSELAANAARHGRSEMTLRLALRRPVLNISVVDTGRPRPTGSSTECADPDEHGRGLRIVEALAHWFDIYETDDSGFQVDVDLLVADPES</sequence>
<keyword evidence="1" id="KW-0418">Kinase</keyword>
<keyword evidence="3" id="KW-0067">ATP-binding</keyword>
<dbReference type="RefSeq" id="WP_078858783.1">
    <property type="nucleotide sequence ID" value="NZ_CP021080.1"/>
</dbReference>
<dbReference type="Gene3D" id="3.30.565.10">
    <property type="entry name" value="Histidine kinase-like ATPase, C-terminal domain"/>
    <property type="match status" value="1"/>
</dbReference>
<dbReference type="PANTHER" id="PTHR35526:SF3">
    <property type="entry name" value="ANTI-SIGMA-F FACTOR RSBW"/>
    <property type="match status" value="1"/>
</dbReference>
<dbReference type="InterPro" id="IPR050267">
    <property type="entry name" value="Anti-sigma-factor_SerPK"/>
</dbReference>
<proteinExistence type="predicted"/>
<name>A0A221NXV7_9ACTN</name>
<dbReference type="Pfam" id="PF13581">
    <property type="entry name" value="HATPase_c_2"/>
    <property type="match status" value="1"/>
</dbReference>
<organism evidence="3 4">
    <name type="scientific">Streptomyces pluripotens</name>
    <dbReference type="NCBI Taxonomy" id="1355015"/>
    <lineage>
        <taxon>Bacteria</taxon>
        <taxon>Bacillati</taxon>
        <taxon>Actinomycetota</taxon>
        <taxon>Actinomycetes</taxon>
        <taxon>Kitasatosporales</taxon>
        <taxon>Streptomycetaceae</taxon>
        <taxon>Streptomyces</taxon>
    </lineage>
</organism>
<keyword evidence="1" id="KW-0808">Transferase</keyword>
<evidence type="ECO:0000313" key="4">
    <source>
        <dbReference type="Proteomes" id="UP000031501"/>
    </source>
</evidence>
<gene>
    <name evidence="3" type="ORF">LK07_10115</name>
</gene>
<evidence type="ECO:0000313" key="3">
    <source>
        <dbReference type="EMBL" id="ASN24345.1"/>
    </source>
</evidence>
<keyword evidence="4" id="KW-1185">Reference proteome</keyword>
<dbReference type="CDD" id="cd16936">
    <property type="entry name" value="HATPase_RsbW-like"/>
    <property type="match status" value="1"/>
</dbReference>